<sequence length="59" mass="6935">MIVVDTSVFIDLFFEYDRKRTQLADALFKIIEEKGLPIFELRQQVLVNIKGQSLFLMIT</sequence>
<gene>
    <name evidence="1" type="ORF">PFDSM3638_03865</name>
</gene>
<dbReference type="GeneID" id="41712578"/>
<dbReference type="EMBL" id="CP023154">
    <property type="protein sequence ID" value="QEK78456.1"/>
    <property type="molecule type" value="Genomic_DNA"/>
</dbReference>
<dbReference type="AlphaFoldDB" id="A0A5C0XMW8"/>
<evidence type="ECO:0008006" key="3">
    <source>
        <dbReference type="Google" id="ProtNLM"/>
    </source>
</evidence>
<dbReference type="OrthoDB" id="99568at2157"/>
<accession>A0A5C0XMW8</accession>
<name>A0A5C0XMW8_PYRFU</name>
<dbReference type="GeneID" id="13301365"/>
<evidence type="ECO:0000313" key="2">
    <source>
        <dbReference type="Proteomes" id="UP000324354"/>
    </source>
</evidence>
<organism evidence="1 2">
    <name type="scientific">Pyrococcus furiosus (strain ATCC 43587 / DSM 3638 / JCM 8422 / Vc1)</name>
    <dbReference type="NCBI Taxonomy" id="186497"/>
    <lineage>
        <taxon>Archaea</taxon>
        <taxon>Methanobacteriati</taxon>
        <taxon>Methanobacteriota</taxon>
        <taxon>Thermococci</taxon>
        <taxon>Thermococcales</taxon>
        <taxon>Thermococcaceae</taxon>
        <taxon>Pyrococcus</taxon>
    </lineage>
</organism>
<reference evidence="1 2" key="1">
    <citation type="submission" date="2017-08" db="EMBL/GenBank/DDBJ databases">
        <title>Resequencing and Reannotation of the genome of Pyrococcus furiosus type strain DSM3638.</title>
        <authorList>
            <person name="Reichelt R.M."/>
            <person name="Bunk B."/>
        </authorList>
    </citation>
    <scope>NUCLEOTIDE SEQUENCE [LARGE SCALE GENOMIC DNA]</scope>
    <source>
        <strain evidence="1 2">DSM 3638</strain>
    </source>
</reference>
<proteinExistence type="predicted"/>
<protein>
    <recommendedName>
        <fullName evidence="3">PIN domain-containing protein</fullName>
    </recommendedName>
</protein>
<dbReference type="RefSeq" id="WP_011011907.1">
    <property type="nucleotide sequence ID" value="NC_003413.1"/>
</dbReference>
<dbReference type="Proteomes" id="UP000324354">
    <property type="component" value="Chromosome"/>
</dbReference>
<evidence type="ECO:0000313" key="1">
    <source>
        <dbReference type="EMBL" id="QEK78456.1"/>
    </source>
</evidence>